<reference evidence="1 2" key="1">
    <citation type="journal article" date="2015" name="Genome Biol.">
        <title>Comparative genomics of Steinernema reveals deeply conserved gene regulatory networks.</title>
        <authorList>
            <person name="Dillman A.R."/>
            <person name="Macchietto M."/>
            <person name="Porter C.F."/>
            <person name="Rogers A."/>
            <person name="Williams B."/>
            <person name="Antoshechkin I."/>
            <person name="Lee M.M."/>
            <person name="Goodwin Z."/>
            <person name="Lu X."/>
            <person name="Lewis E.E."/>
            <person name="Goodrich-Blair H."/>
            <person name="Stock S.P."/>
            <person name="Adams B.J."/>
            <person name="Sternberg P.W."/>
            <person name="Mortazavi A."/>
        </authorList>
    </citation>
    <scope>NUCLEOTIDE SEQUENCE [LARGE SCALE GENOMIC DNA]</scope>
    <source>
        <strain evidence="1 2">ALL</strain>
    </source>
</reference>
<organism evidence="1 2">
    <name type="scientific">Steinernema carpocapsae</name>
    <name type="common">Entomopathogenic nematode</name>
    <dbReference type="NCBI Taxonomy" id="34508"/>
    <lineage>
        <taxon>Eukaryota</taxon>
        <taxon>Metazoa</taxon>
        <taxon>Ecdysozoa</taxon>
        <taxon>Nematoda</taxon>
        <taxon>Chromadorea</taxon>
        <taxon>Rhabditida</taxon>
        <taxon>Tylenchina</taxon>
        <taxon>Panagrolaimomorpha</taxon>
        <taxon>Strongyloidoidea</taxon>
        <taxon>Steinernematidae</taxon>
        <taxon>Steinernema</taxon>
    </lineage>
</organism>
<evidence type="ECO:0000313" key="1">
    <source>
        <dbReference type="EMBL" id="TMS33526.1"/>
    </source>
</evidence>
<dbReference type="AlphaFoldDB" id="A0A4U8UL19"/>
<gene>
    <name evidence="1" type="ORF">L596_001257</name>
</gene>
<proteinExistence type="predicted"/>
<keyword evidence="2" id="KW-1185">Reference proteome</keyword>
<sequence length="146" mass="17319">MILCRSEKLIGRLDRYFWVKRIRETKRICRNASIASGERLTRQKTQLKNLKELFIEEYNSMCDIHICWVRDLARIAKEINREKTIFTLDCTQRHSNALKRYQDLKNADLARPDGMQLCKFEEIGLELTSLQNELNTVWVRALANDD</sequence>
<dbReference type="EMBL" id="AZBU02000001">
    <property type="protein sequence ID" value="TMS33526.1"/>
    <property type="molecule type" value="Genomic_DNA"/>
</dbReference>
<accession>A0A4U8UL19</accession>
<reference evidence="1 2" key="2">
    <citation type="journal article" date="2019" name="G3 (Bethesda)">
        <title>Hybrid Assembly of the Genome of the Entomopathogenic Nematode Steinernema carpocapsae Identifies the X-Chromosome.</title>
        <authorList>
            <person name="Serra L."/>
            <person name="Macchietto M."/>
            <person name="Macias-Munoz A."/>
            <person name="McGill C.J."/>
            <person name="Rodriguez I.M."/>
            <person name="Rodriguez B."/>
            <person name="Murad R."/>
            <person name="Mortazavi A."/>
        </authorList>
    </citation>
    <scope>NUCLEOTIDE SEQUENCE [LARGE SCALE GENOMIC DNA]</scope>
    <source>
        <strain evidence="1 2">ALL</strain>
    </source>
</reference>
<protein>
    <submittedName>
        <fullName evidence="1">Uncharacterized protein</fullName>
    </submittedName>
</protein>
<name>A0A4U8UL19_STECR</name>
<evidence type="ECO:0000313" key="2">
    <source>
        <dbReference type="Proteomes" id="UP000298663"/>
    </source>
</evidence>
<comment type="caution">
    <text evidence="1">The sequence shown here is derived from an EMBL/GenBank/DDBJ whole genome shotgun (WGS) entry which is preliminary data.</text>
</comment>
<dbReference type="Proteomes" id="UP000298663">
    <property type="component" value="Unassembled WGS sequence"/>
</dbReference>